<dbReference type="GO" id="GO:0009368">
    <property type="term" value="C:endopeptidase Clp complex"/>
    <property type="evidence" value="ECO:0007669"/>
    <property type="project" value="TreeGrafter"/>
</dbReference>
<evidence type="ECO:0000256" key="2">
    <source>
        <dbReference type="RuleBase" id="RU003567"/>
    </source>
</evidence>
<dbReference type="Pfam" id="PF00574">
    <property type="entry name" value="CLP_protease"/>
    <property type="match status" value="1"/>
</dbReference>
<dbReference type="InterPro" id="IPR029045">
    <property type="entry name" value="ClpP/crotonase-like_dom_sf"/>
</dbReference>
<dbReference type="InterPro" id="IPR001907">
    <property type="entry name" value="ClpP"/>
</dbReference>
<dbReference type="PANTHER" id="PTHR10381">
    <property type="entry name" value="ATP-DEPENDENT CLP PROTEASE PROTEOLYTIC SUBUNIT"/>
    <property type="match status" value="1"/>
</dbReference>
<dbReference type="PANTHER" id="PTHR10381:SF11">
    <property type="entry name" value="ATP-DEPENDENT CLP PROTEASE PROTEOLYTIC SUBUNIT, MITOCHONDRIAL"/>
    <property type="match status" value="1"/>
</dbReference>
<dbReference type="AlphaFoldDB" id="A0AAV4H189"/>
<reference evidence="4 5" key="1">
    <citation type="journal article" date="2021" name="Elife">
        <title>Chloroplast acquisition without the gene transfer in kleptoplastic sea slugs, Plakobranchus ocellatus.</title>
        <authorList>
            <person name="Maeda T."/>
            <person name="Takahashi S."/>
            <person name="Yoshida T."/>
            <person name="Shimamura S."/>
            <person name="Takaki Y."/>
            <person name="Nagai Y."/>
            <person name="Toyoda A."/>
            <person name="Suzuki Y."/>
            <person name="Arimoto A."/>
            <person name="Ishii H."/>
            <person name="Satoh N."/>
            <person name="Nishiyama T."/>
            <person name="Hasebe M."/>
            <person name="Maruyama T."/>
            <person name="Minagawa J."/>
            <person name="Obokata J."/>
            <person name="Shigenobu S."/>
        </authorList>
    </citation>
    <scope>NUCLEOTIDE SEQUENCE [LARGE SCALE GENOMIC DNA]</scope>
</reference>
<dbReference type="CDD" id="cd07016">
    <property type="entry name" value="S14_ClpP_1"/>
    <property type="match status" value="1"/>
</dbReference>
<dbReference type="Proteomes" id="UP000762676">
    <property type="component" value="Unassembled WGS sequence"/>
</dbReference>
<keyword evidence="4" id="KW-0378">Hydrolase</keyword>
<gene>
    <name evidence="4" type="ORF">ElyMa_002564700</name>
</gene>
<accession>A0AAV4H189</accession>
<name>A0AAV4H189_9GAST</name>
<dbReference type="EMBL" id="BMAT01005280">
    <property type="protein sequence ID" value="GFR90305.1"/>
    <property type="molecule type" value="Genomic_DNA"/>
</dbReference>
<dbReference type="SUPFAM" id="SSF52096">
    <property type="entry name" value="ClpP/crotonase"/>
    <property type="match status" value="1"/>
</dbReference>
<dbReference type="PRINTS" id="PR00127">
    <property type="entry name" value="CLPPROTEASEP"/>
</dbReference>
<organism evidence="4 5">
    <name type="scientific">Elysia marginata</name>
    <dbReference type="NCBI Taxonomy" id="1093978"/>
    <lineage>
        <taxon>Eukaryota</taxon>
        <taxon>Metazoa</taxon>
        <taxon>Spiralia</taxon>
        <taxon>Lophotrochozoa</taxon>
        <taxon>Mollusca</taxon>
        <taxon>Gastropoda</taxon>
        <taxon>Heterobranchia</taxon>
        <taxon>Euthyneura</taxon>
        <taxon>Panpulmonata</taxon>
        <taxon>Sacoglossa</taxon>
        <taxon>Placobranchoidea</taxon>
        <taxon>Plakobranchidae</taxon>
        <taxon>Elysia</taxon>
    </lineage>
</organism>
<evidence type="ECO:0000313" key="4">
    <source>
        <dbReference type="EMBL" id="GFR90305.1"/>
    </source>
</evidence>
<sequence length="589" mass="65229">MLEIQAQGNSIKINGVINDQAEAMEALDSALENADDSTTLYINSPGGCVFTANEIVNRIKAKELVPNVQLGALCASAGTFIACSFGKVTAYENTRYMIHKPQSGTYGNEDDIEVDQKLLKSLTKDYLNVYAQKTGKKPEDIESIWVRDHWMTANEAKEQGFIDEIITNKKSKNDMNIQALATALNIDSVEDEKAFESKILSVILAMKKENTDLRAETESLKNKLAEKEQAQQNEEVEALVAQAKSEGKLNADNEPAFRTIAKSDSVAAKTFLDALKLPPISAQIETGTNERKAWTFSRWAKEDPKEGLYKNNEFLNKAANADQYVLQGKVVHIPQAGAPSGVVRNRTTKPASVVQRGDTDVTYALDEYTANPTHISNADTVEVSYDKRQSVLKENLNKLKEVVADWMLYHWAPVTANLITTTGDDAGATAPSATGDRKLFTKEDLKKARLMLNKANVAREGRVALLPSEMMDQLLNDPDLKRRDSSMELDMKGGVVTRLYGFDLMERSNVLIYHTGNTVKKPYANGAAGDRECALVWQEDAVERALGQVKFFEKTDDPQYYGDIYSFLVRMGGRKRREDGVGVLGIVQG</sequence>
<comment type="caution">
    <text evidence="4">The sequence shown here is derived from an EMBL/GenBank/DDBJ whole genome shotgun (WGS) entry which is preliminary data.</text>
</comment>
<keyword evidence="5" id="KW-1185">Reference proteome</keyword>
<feature type="coiled-coil region" evidence="3">
    <location>
        <begin position="203"/>
        <end position="246"/>
    </location>
</feature>
<dbReference type="GO" id="GO:0006515">
    <property type="term" value="P:protein quality control for misfolded or incompletely synthesized proteins"/>
    <property type="evidence" value="ECO:0007669"/>
    <property type="project" value="TreeGrafter"/>
</dbReference>
<dbReference type="GO" id="GO:0004252">
    <property type="term" value="F:serine-type endopeptidase activity"/>
    <property type="evidence" value="ECO:0007669"/>
    <property type="project" value="InterPro"/>
</dbReference>
<keyword evidence="4" id="KW-0645">Protease</keyword>
<dbReference type="InterPro" id="IPR023562">
    <property type="entry name" value="ClpP/TepA"/>
</dbReference>
<evidence type="ECO:0000256" key="1">
    <source>
        <dbReference type="ARBA" id="ARBA00007039"/>
    </source>
</evidence>
<protein>
    <recommendedName>
        <fullName evidence="2">ATP-dependent Clp protease proteolytic subunit</fullName>
    </recommendedName>
</protein>
<proteinExistence type="inferred from homology"/>
<keyword evidence="3" id="KW-0175">Coiled coil</keyword>
<evidence type="ECO:0000313" key="5">
    <source>
        <dbReference type="Proteomes" id="UP000762676"/>
    </source>
</evidence>
<dbReference type="GO" id="GO:0004176">
    <property type="term" value="F:ATP-dependent peptidase activity"/>
    <property type="evidence" value="ECO:0007669"/>
    <property type="project" value="InterPro"/>
</dbReference>
<evidence type="ECO:0000256" key="3">
    <source>
        <dbReference type="SAM" id="Coils"/>
    </source>
</evidence>
<dbReference type="GO" id="GO:0051117">
    <property type="term" value="F:ATPase binding"/>
    <property type="evidence" value="ECO:0007669"/>
    <property type="project" value="TreeGrafter"/>
</dbReference>
<dbReference type="Gene3D" id="3.90.226.10">
    <property type="entry name" value="2-enoyl-CoA Hydratase, Chain A, domain 1"/>
    <property type="match status" value="1"/>
</dbReference>
<comment type="similarity">
    <text evidence="1 2">Belongs to the peptidase S14 family.</text>
</comment>